<dbReference type="OrthoDB" id="383574at2"/>
<organism evidence="1 2">
    <name type="scientific">Cohnella luojiensis</name>
    <dbReference type="NCBI Taxonomy" id="652876"/>
    <lineage>
        <taxon>Bacteria</taxon>
        <taxon>Bacillati</taxon>
        <taxon>Bacillota</taxon>
        <taxon>Bacilli</taxon>
        <taxon>Bacillales</taxon>
        <taxon>Paenibacillaceae</taxon>
        <taxon>Cohnella</taxon>
    </lineage>
</organism>
<sequence length="973" mass="109332">MRRPSLKFLTLLAVAAAALTISIIRLNARPDMPAANMHNLPDGGVVLNSPVLKGSYLDYLTRHPELEPAKGEVLIEGEAYSSAVGMKPEILNRYEGLQGKAVKTGEEGSIDWSFHVEQEGFYNIDIRYFNVEGKGSDIERELAIDGVSPFSEAKSLVIHRIWRNETDQVERDGQGNDLSPDQVEVQKWQDIVLKDESGYNTDPYLFYMSKGKHTLKLTSIKEPLVIDFIKLLMPKVTPSYDETVNLYKNKGYEPASKALVKVQGEAAAFKSSPSLLPYNDRSNPAIEPFHVSKIRNNAMGGYGWRIPGQWIEWEVEAPADGLYNLAVKNRQNYLRGFSSLRKLTIDGNVPFEEAKQIGFPYGSAWKTTVLGIDGDNPYLFYLTKGKHRIRLEVTLGDLAVALRTVQSSILDLNAMYRKLISYTGTVPDPFRDYDLEKRIPEMTKVFREQSDLLYEVASYIDGSGGSGSDRTAMLKTLAFQLKDMAERPDTVPSRIDSFKGNVGGLGSWLLTTNEQPLTIDYLMLASPDMKLPKAEASTWTKMTSGMQSFAASFYEDYDQYGGDSGDSQSISVWITSGRDQAQVLKKMIDSSFTAKTGIHVNLKLVASDVLLSATVAGNGPDVALPVTNDVPVSYASRDALQDLSVFPGFEEVKNRFAADIVTPYEFNGQTFALPDQQTFPVMFYRKDILEDELKLKIPQTWDDLYKIIPTLQKHNLQFGFSKLIDPPGVAALPPNPLFSLLLYQNGGRFYADDQQASALDSETSMKAFKAWTELYVNYKLPLQIDFANRFRTGEMPIGISDYTDYNKLSVFAPEIKGLWSFSPVPGVLGADGTIHREVAGTGTAIVMFKKTKNKDAAWQFLDWWTSKETQIDFGRQMEIRLGTSARYPTANLEALGQLPWPTKDYKMLKEQIHWLRGIPEVPGGYFTGRHLDNAFRRVVVQGDDPRETLDNYINYINDEITIKRKEFKLPYRE</sequence>
<name>A0A4Y8LUG2_9BACL</name>
<dbReference type="PANTHER" id="PTHR43649:SF27">
    <property type="entry name" value="EXTRACELLULAR SOLUTE-BINDING PROTEIN FAMILY 1"/>
    <property type="match status" value="1"/>
</dbReference>
<dbReference type="CDD" id="cd14489">
    <property type="entry name" value="CBM_SBP_bac_1_like"/>
    <property type="match status" value="1"/>
</dbReference>
<protein>
    <submittedName>
        <fullName evidence="1">Extracellular solute-binding protein</fullName>
    </submittedName>
</protein>
<dbReference type="Proteomes" id="UP000297900">
    <property type="component" value="Unassembled WGS sequence"/>
</dbReference>
<dbReference type="PANTHER" id="PTHR43649">
    <property type="entry name" value="ARABINOSE-BINDING PROTEIN-RELATED"/>
    <property type="match status" value="1"/>
</dbReference>
<proteinExistence type="predicted"/>
<dbReference type="Gene3D" id="3.40.190.10">
    <property type="entry name" value="Periplasmic binding protein-like II"/>
    <property type="match status" value="1"/>
</dbReference>
<dbReference type="Pfam" id="PF01547">
    <property type="entry name" value="SBP_bac_1"/>
    <property type="match status" value="1"/>
</dbReference>
<dbReference type="InterPro" id="IPR050490">
    <property type="entry name" value="Bact_solute-bd_prot1"/>
</dbReference>
<dbReference type="Gene3D" id="2.60.120.260">
    <property type="entry name" value="Galactose-binding domain-like"/>
    <property type="match status" value="2"/>
</dbReference>
<dbReference type="SUPFAM" id="SSF53850">
    <property type="entry name" value="Periplasmic binding protein-like II"/>
    <property type="match status" value="1"/>
</dbReference>
<dbReference type="RefSeq" id="WP_135152844.1">
    <property type="nucleotide sequence ID" value="NZ_SOMN01000020.1"/>
</dbReference>
<keyword evidence="2" id="KW-1185">Reference proteome</keyword>
<accession>A0A4Y8LUG2</accession>
<dbReference type="AlphaFoldDB" id="A0A4Y8LUG2"/>
<comment type="caution">
    <text evidence="1">The sequence shown here is derived from an EMBL/GenBank/DDBJ whole genome shotgun (WGS) entry which is preliminary data.</text>
</comment>
<evidence type="ECO:0000313" key="2">
    <source>
        <dbReference type="Proteomes" id="UP000297900"/>
    </source>
</evidence>
<gene>
    <name evidence="1" type="ORF">E2980_14130</name>
</gene>
<dbReference type="InterPro" id="IPR006059">
    <property type="entry name" value="SBP"/>
</dbReference>
<evidence type="ECO:0000313" key="1">
    <source>
        <dbReference type="EMBL" id="TFE25189.1"/>
    </source>
</evidence>
<reference evidence="1 2" key="1">
    <citation type="submission" date="2019-03" db="EMBL/GenBank/DDBJ databases">
        <title>Cohnella endophytica sp. nov., a novel endophytic bacterium isolated from bark of Sonneratia apetala.</title>
        <authorList>
            <person name="Tuo L."/>
        </authorList>
    </citation>
    <scope>NUCLEOTIDE SEQUENCE [LARGE SCALE GENOMIC DNA]</scope>
    <source>
        <strain evidence="1 2">CCTCC AB 208254</strain>
    </source>
</reference>
<dbReference type="EMBL" id="SOMN01000020">
    <property type="protein sequence ID" value="TFE25189.1"/>
    <property type="molecule type" value="Genomic_DNA"/>
</dbReference>